<comment type="caution">
    <text evidence="1">The sequence shown here is derived from an EMBL/GenBank/DDBJ whole genome shotgun (WGS) entry which is preliminary data.</text>
</comment>
<evidence type="ECO:0000313" key="1">
    <source>
        <dbReference type="EMBL" id="TDP58248.1"/>
    </source>
</evidence>
<proteinExistence type="predicted"/>
<gene>
    <name evidence="1" type="ORF">BC748_2283</name>
</gene>
<keyword evidence="2" id="KW-1185">Reference proteome</keyword>
<dbReference type="Proteomes" id="UP000295260">
    <property type="component" value="Unassembled WGS sequence"/>
</dbReference>
<organism evidence="1 2">
    <name type="scientific">Flavobacterium dankookense</name>
    <dbReference type="NCBI Taxonomy" id="706186"/>
    <lineage>
        <taxon>Bacteria</taxon>
        <taxon>Pseudomonadati</taxon>
        <taxon>Bacteroidota</taxon>
        <taxon>Flavobacteriia</taxon>
        <taxon>Flavobacteriales</taxon>
        <taxon>Flavobacteriaceae</taxon>
        <taxon>Flavobacterium</taxon>
    </lineage>
</organism>
<evidence type="ECO:0008006" key="3">
    <source>
        <dbReference type="Google" id="ProtNLM"/>
    </source>
</evidence>
<accession>A0A4R6Q6X1</accession>
<protein>
    <recommendedName>
        <fullName evidence="3">Outer membrane protein with beta-barrel domain</fullName>
    </recommendedName>
</protein>
<dbReference type="AlphaFoldDB" id="A0A4R6Q6X1"/>
<evidence type="ECO:0000313" key="2">
    <source>
        <dbReference type="Proteomes" id="UP000295260"/>
    </source>
</evidence>
<dbReference type="RefSeq" id="WP_133533522.1">
    <property type="nucleotide sequence ID" value="NZ_SNXR01000015.1"/>
</dbReference>
<sequence>MKKYILALIGLMFNIMQSQTNKPEYERVYIEIGYLKPLDKLSNKFDISPSFGFWFRNRIQKNDYVDLGFNFFIPNNPSNINFKFQDTILSYKSRYFAINIGARFAKVLPLSLQTNNFNFEWNSGVGLALNTYKAPDEIDFGDDHSGEILTTFYISQGIKVNYKNVGFQCHYQWLPYGFFSERLEKNFGSQSLMFGMVYRQ</sequence>
<name>A0A4R6Q6X1_9FLAO</name>
<dbReference type="OrthoDB" id="1340936at2"/>
<reference evidence="1 2" key="1">
    <citation type="submission" date="2019-03" db="EMBL/GenBank/DDBJ databases">
        <title>Genomic Encyclopedia of Archaeal and Bacterial Type Strains, Phase II (KMG-II): from individual species to whole genera.</title>
        <authorList>
            <person name="Goeker M."/>
        </authorList>
    </citation>
    <scope>NUCLEOTIDE SEQUENCE [LARGE SCALE GENOMIC DNA]</scope>
    <source>
        <strain evidence="1 2">DSM 25687</strain>
    </source>
</reference>
<dbReference type="EMBL" id="SNXR01000015">
    <property type="protein sequence ID" value="TDP58248.1"/>
    <property type="molecule type" value="Genomic_DNA"/>
</dbReference>